<reference evidence="1 2" key="1">
    <citation type="submission" date="2016-12" db="EMBL/GenBank/DDBJ databases">
        <title>The genomes of Aspergillus section Nigri reveals drivers in fungal speciation.</title>
        <authorList>
            <consortium name="DOE Joint Genome Institute"/>
            <person name="Vesth T.C."/>
            <person name="Nybo J."/>
            <person name="Theobald S."/>
            <person name="Brandl J."/>
            <person name="Frisvad J.C."/>
            <person name="Nielsen K.F."/>
            <person name="Lyhne E.K."/>
            <person name="Kogle M.E."/>
            <person name="Kuo A."/>
            <person name="Riley R."/>
            <person name="Clum A."/>
            <person name="Nolan M."/>
            <person name="Lipzen A."/>
            <person name="Salamov A."/>
            <person name="Henrissat B."/>
            <person name="Wiebenga A."/>
            <person name="De Vries R.P."/>
            <person name="Grigoriev I.V."/>
            <person name="Mortensen U.H."/>
            <person name="Andersen M.R."/>
            <person name="Baker S.E."/>
        </authorList>
    </citation>
    <scope>NUCLEOTIDE SEQUENCE [LARGE SCALE GENOMIC DNA]</scope>
    <source>
        <strain evidence="1 2">CBS 115572</strain>
    </source>
</reference>
<dbReference type="Proteomes" id="UP000246702">
    <property type="component" value="Unassembled WGS sequence"/>
</dbReference>
<name>A0A317VZP2_9EURO</name>
<dbReference type="STRING" id="1450535.A0A317VZP2"/>
<accession>A0A317VZP2</accession>
<evidence type="ECO:0008006" key="3">
    <source>
        <dbReference type="Google" id="ProtNLM"/>
    </source>
</evidence>
<keyword evidence="2" id="KW-1185">Reference proteome</keyword>
<protein>
    <recommendedName>
        <fullName evidence="3">SWIM-type domain-containing protein</fullName>
    </recommendedName>
</protein>
<evidence type="ECO:0000313" key="1">
    <source>
        <dbReference type="EMBL" id="PWY78408.1"/>
    </source>
</evidence>
<dbReference type="EMBL" id="MSFK01000024">
    <property type="protein sequence ID" value="PWY78408.1"/>
    <property type="molecule type" value="Genomic_DNA"/>
</dbReference>
<dbReference type="GeneID" id="37114448"/>
<gene>
    <name evidence="1" type="ORF">BO94DRAFT_537596</name>
</gene>
<organism evidence="1 2">
    <name type="scientific">Aspergillus sclerotioniger CBS 115572</name>
    <dbReference type="NCBI Taxonomy" id="1450535"/>
    <lineage>
        <taxon>Eukaryota</taxon>
        <taxon>Fungi</taxon>
        <taxon>Dikarya</taxon>
        <taxon>Ascomycota</taxon>
        <taxon>Pezizomycotina</taxon>
        <taxon>Eurotiomycetes</taxon>
        <taxon>Eurotiomycetidae</taxon>
        <taxon>Eurotiales</taxon>
        <taxon>Aspergillaceae</taxon>
        <taxon>Aspergillus</taxon>
        <taxon>Aspergillus subgen. Circumdati</taxon>
    </lineage>
</organism>
<proteinExistence type="predicted"/>
<comment type="caution">
    <text evidence="1">The sequence shown here is derived from an EMBL/GenBank/DDBJ whole genome shotgun (WGS) entry which is preliminary data.</text>
</comment>
<evidence type="ECO:0000313" key="2">
    <source>
        <dbReference type="Proteomes" id="UP000246702"/>
    </source>
</evidence>
<dbReference type="AlphaFoldDB" id="A0A317VZP2"/>
<dbReference type="OrthoDB" id="5413281at2759"/>
<dbReference type="RefSeq" id="XP_025464717.1">
    <property type="nucleotide sequence ID" value="XM_025612305.1"/>
</dbReference>
<sequence length="212" mass="22993">MLTLHCLFPNELLLALDILDRGLVKRFVRNDNTTTITTTSPTQTEDTDMFYVLSTSTLPHSTDHYLLSKSRTRLNPQSLTHMDMNSPSKGYEVRLHAWNCTCPTFTLSAFRDLGPEVPPANSAADAADVEGARNLIFPDLDEPSSDAVPTHFSFGGTLTRGSTKSSPPVCKHLLACLLAVRCFGLVGLGEEGVVEVRVEEGELAGWGAGWGG</sequence>